<evidence type="ECO:0000256" key="7">
    <source>
        <dbReference type="SAM" id="MobiDB-lite"/>
    </source>
</evidence>
<evidence type="ECO:0000259" key="10">
    <source>
        <dbReference type="Pfam" id="PF12704"/>
    </source>
</evidence>
<dbReference type="GO" id="GO:0005886">
    <property type="term" value="C:plasma membrane"/>
    <property type="evidence" value="ECO:0007669"/>
    <property type="project" value="UniProtKB-SubCell"/>
</dbReference>
<comment type="subcellular location">
    <subcellularLocation>
        <location evidence="1">Cell membrane</location>
        <topology evidence="1">Multi-pass membrane protein</topology>
    </subcellularLocation>
</comment>
<dbReference type="PANTHER" id="PTHR30572:SF4">
    <property type="entry name" value="ABC TRANSPORTER PERMEASE YTRF"/>
    <property type="match status" value="1"/>
</dbReference>
<feature type="transmembrane region" description="Helical" evidence="8">
    <location>
        <begin position="286"/>
        <end position="316"/>
    </location>
</feature>
<comment type="caution">
    <text evidence="11">The sequence shown here is derived from an EMBL/GenBank/DDBJ whole genome shotgun (WGS) entry which is preliminary data.</text>
</comment>
<keyword evidence="2" id="KW-1003">Cell membrane</keyword>
<accession>A0A2H0YR01</accession>
<evidence type="ECO:0000256" key="6">
    <source>
        <dbReference type="ARBA" id="ARBA00038076"/>
    </source>
</evidence>
<feature type="transmembrane region" description="Helical" evidence="8">
    <location>
        <begin position="336"/>
        <end position="369"/>
    </location>
</feature>
<gene>
    <name evidence="11" type="ORF">COT26_00685</name>
</gene>
<dbReference type="Pfam" id="PF02687">
    <property type="entry name" value="FtsX"/>
    <property type="match status" value="1"/>
</dbReference>
<evidence type="ECO:0000256" key="5">
    <source>
        <dbReference type="ARBA" id="ARBA00023136"/>
    </source>
</evidence>
<sequence length="425" mass="45180">MKFGYTIYLAASSLRMRKLRSFLTIGGMAIGIGAIVFLVSLGFGLQALIVNRVTNVAAITVLDVSVGESTILKINEESLKSFRALPNVISVSSSISQSGQAVKGETATDIGLYGVQAQFLNIEGVVTNFGTAYTTDDEKSAIISTTSAELLGAKAPQDLIGQTVTMKIVLPDTGPVEQERSLVNTNASTTNTNSTNGNSNTNSNTSSSIKTKDVEVKVVGILPSDNSIAYMPLKIFTDAGITNFNLARVKLDTRDHLAAARSAIEAEGFQVDSVADTVGQIDRIFLIFQIVMFIFGLIAMLIASLGAFNTLTVSLLERTREVGIMKSLGTTSRHIYILFLSEALLIGVLGGISGLFVGVGFGELVNFIINRFAARLGGQPVDLFTIPPIFLAIIAGVIIIVGLITGLYPARRAAKINALDALRYE</sequence>
<comment type="similarity">
    <text evidence="6">Belongs to the ABC-4 integral membrane protein family.</text>
</comment>
<dbReference type="InterPro" id="IPR003838">
    <property type="entry name" value="ABC3_permease_C"/>
</dbReference>
<evidence type="ECO:0000313" key="11">
    <source>
        <dbReference type="EMBL" id="PIS40927.1"/>
    </source>
</evidence>
<evidence type="ECO:0008006" key="13">
    <source>
        <dbReference type="Google" id="ProtNLM"/>
    </source>
</evidence>
<organism evidence="11 12">
    <name type="scientific">Candidatus Kerfeldbacteria bacterium CG08_land_8_20_14_0_20_43_14</name>
    <dbReference type="NCBI Taxonomy" id="2014246"/>
    <lineage>
        <taxon>Bacteria</taxon>
        <taxon>Candidatus Kerfeldiibacteriota</taxon>
    </lineage>
</organism>
<feature type="domain" description="MacB-like periplasmic core" evidence="10">
    <location>
        <begin position="21"/>
        <end position="266"/>
    </location>
</feature>
<name>A0A2H0YR01_9BACT</name>
<dbReference type="GO" id="GO:0022857">
    <property type="term" value="F:transmembrane transporter activity"/>
    <property type="evidence" value="ECO:0007669"/>
    <property type="project" value="TreeGrafter"/>
</dbReference>
<feature type="domain" description="ABC3 transporter permease C-terminal" evidence="9">
    <location>
        <begin position="293"/>
        <end position="417"/>
    </location>
</feature>
<evidence type="ECO:0000256" key="3">
    <source>
        <dbReference type="ARBA" id="ARBA00022692"/>
    </source>
</evidence>
<reference evidence="12" key="1">
    <citation type="submission" date="2017-09" db="EMBL/GenBank/DDBJ databases">
        <title>Depth-based differentiation of microbial function through sediment-hosted aquifers and enrichment of novel symbionts in the deep terrestrial subsurface.</title>
        <authorList>
            <person name="Probst A.J."/>
            <person name="Ladd B."/>
            <person name="Jarett J.K."/>
            <person name="Geller-Mcgrath D.E."/>
            <person name="Sieber C.M.K."/>
            <person name="Emerson J.B."/>
            <person name="Anantharaman K."/>
            <person name="Thomas B.C."/>
            <person name="Malmstrom R."/>
            <person name="Stieglmeier M."/>
            <person name="Klingl A."/>
            <person name="Woyke T."/>
            <person name="Ryan C.M."/>
            <person name="Banfield J.F."/>
        </authorList>
    </citation>
    <scope>NUCLEOTIDE SEQUENCE [LARGE SCALE GENOMIC DNA]</scope>
</reference>
<dbReference type="AlphaFoldDB" id="A0A2H0YR01"/>
<evidence type="ECO:0000256" key="4">
    <source>
        <dbReference type="ARBA" id="ARBA00022989"/>
    </source>
</evidence>
<keyword evidence="3 8" id="KW-0812">Transmembrane</keyword>
<dbReference type="PANTHER" id="PTHR30572">
    <property type="entry name" value="MEMBRANE COMPONENT OF TRANSPORTER-RELATED"/>
    <property type="match status" value="1"/>
</dbReference>
<keyword evidence="4 8" id="KW-1133">Transmembrane helix</keyword>
<dbReference type="Proteomes" id="UP000236845">
    <property type="component" value="Unassembled WGS sequence"/>
</dbReference>
<feature type="transmembrane region" description="Helical" evidence="8">
    <location>
        <begin position="389"/>
        <end position="408"/>
    </location>
</feature>
<feature type="transmembrane region" description="Helical" evidence="8">
    <location>
        <begin position="21"/>
        <end position="45"/>
    </location>
</feature>
<evidence type="ECO:0000259" key="9">
    <source>
        <dbReference type="Pfam" id="PF02687"/>
    </source>
</evidence>
<evidence type="ECO:0000313" key="12">
    <source>
        <dbReference type="Proteomes" id="UP000236845"/>
    </source>
</evidence>
<feature type="region of interest" description="Disordered" evidence="7">
    <location>
        <begin position="187"/>
        <end position="207"/>
    </location>
</feature>
<protein>
    <recommendedName>
        <fullName evidence="13">ABC transporter permease</fullName>
    </recommendedName>
</protein>
<evidence type="ECO:0000256" key="1">
    <source>
        <dbReference type="ARBA" id="ARBA00004651"/>
    </source>
</evidence>
<dbReference type="InterPro" id="IPR025857">
    <property type="entry name" value="MacB_PCD"/>
</dbReference>
<dbReference type="InterPro" id="IPR050250">
    <property type="entry name" value="Macrolide_Exporter_MacB"/>
</dbReference>
<keyword evidence="5 8" id="KW-0472">Membrane</keyword>
<evidence type="ECO:0000256" key="2">
    <source>
        <dbReference type="ARBA" id="ARBA00022475"/>
    </source>
</evidence>
<proteinExistence type="inferred from homology"/>
<dbReference type="EMBL" id="PEXW01000014">
    <property type="protein sequence ID" value="PIS40927.1"/>
    <property type="molecule type" value="Genomic_DNA"/>
</dbReference>
<dbReference type="Pfam" id="PF12704">
    <property type="entry name" value="MacB_PCD"/>
    <property type="match status" value="1"/>
</dbReference>
<evidence type="ECO:0000256" key="8">
    <source>
        <dbReference type="SAM" id="Phobius"/>
    </source>
</evidence>